<accession>A0AAN8I7X2</accession>
<feature type="region of interest" description="Disordered" evidence="1">
    <location>
        <begin position="287"/>
        <end position="306"/>
    </location>
</feature>
<dbReference type="Proteomes" id="UP001316803">
    <property type="component" value="Unassembled WGS sequence"/>
</dbReference>
<feature type="region of interest" description="Disordered" evidence="1">
    <location>
        <begin position="1"/>
        <end position="36"/>
    </location>
</feature>
<dbReference type="AlphaFoldDB" id="A0AAN8I7X2"/>
<evidence type="ECO:0000313" key="3">
    <source>
        <dbReference type="Proteomes" id="UP001316803"/>
    </source>
</evidence>
<comment type="caution">
    <text evidence="2">The sequence shown here is derived from an EMBL/GenBank/DDBJ whole genome shotgun (WGS) entry which is preliminary data.</text>
</comment>
<protein>
    <submittedName>
        <fullName evidence="2">Uncharacterized protein</fullName>
    </submittedName>
</protein>
<evidence type="ECO:0000256" key="1">
    <source>
        <dbReference type="SAM" id="MobiDB-lite"/>
    </source>
</evidence>
<sequence>MDDSMFDDTEFEPMPEQKPIHDSEEGSYDRPFGDENDEVDLSLVDADGTTVSVPDDGSKFEIQVPLVKLFGKTFGIKKAVHENLTIAAVINSGLNDGSWNNKILTSLSDAQFEIIRGVFWNDDPNCQLFNNKPDTNRSYGKGIQWYTEFKLGKKTNLTQRSHFGDLQFIHAMGSVVGEEPQDTKNKLVRWLRIMYNLFIGNGIGPDTLVKNTELSAHFNDRTGHGGTTFKGLLMGTTGAYKYPNIQLRAIGSCCHVIEDSYAKGHCRRDNSGTGLIQNFHCYKGQDSGAHGKADGQGGDNPNPNNLDSFNSLYGGRAAINATSEFLSAAAKKQPWEQLVSPVVEKIFALHPNVTRSDTTV</sequence>
<feature type="compositionally biased region" description="Acidic residues" evidence="1">
    <location>
        <begin position="1"/>
        <end position="13"/>
    </location>
</feature>
<evidence type="ECO:0000313" key="2">
    <source>
        <dbReference type="EMBL" id="KAK5953871.1"/>
    </source>
</evidence>
<reference evidence="2 3" key="1">
    <citation type="submission" date="2022-12" db="EMBL/GenBank/DDBJ databases">
        <title>Genomic features and morphological characterization of a novel Knufia sp. strain isolated from spacecraft assembly facility.</title>
        <authorList>
            <person name="Teixeira M."/>
            <person name="Chander A.M."/>
            <person name="Stajich J.E."/>
            <person name="Venkateswaran K."/>
        </authorList>
    </citation>
    <scope>NUCLEOTIDE SEQUENCE [LARGE SCALE GENOMIC DNA]</scope>
    <source>
        <strain evidence="2 3">FJI-L2-BK-P2</strain>
    </source>
</reference>
<feature type="compositionally biased region" description="Basic and acidic residues" evidence="1">
    <location>
        <begin position="18"/>
        <end position="33"/>
    </location>
</feature>
<proteinExistence type="predicted"/>
<dbReference type="EMBL" id="JAKLMC020000010">
    <property type="protein sequence ID" value="KAK5953871.1"/>
    <property type="molecule type" value="Genomic_DNA"/>
</dbReference>
<keyword evidence="3" id="KW-1185">Reference proteome</keyword>
<name>A0AAN8I7X2_9EURO</name>
<organism evidence="2 3">
    <name type="scientific">Knufia fluminis</name>
    <dbReference type="NCBI Taxonomy" id="191047"/>
    <lineage>
        <taxon>Eukaryota</taxon>
        <taxon>Fungi</taxon>
        <taxon>Dikarya</taxon>
        <taxon>Ascomycota</taxon>
        <taxon>Pezizomycotina</taxon>
        <taxon>Eurotiomycetes</taxon>
        <taxon>Chaetothyriomycetidae</taxon>
        <taxon>Chaetothyriales</taxon>
        <taxon>Trichomeriaceae</taxon>
        <taxon>Knufia</taxon>
    </lineage>
</organism>
<gene>
    <name evidence="2" type="ORF">OHC33_005142</name>
</gene>